<reference evidence="1" key="1">
    <citation type="submission" date="2019-11" db="UniProtKB">
        <authorList>
            <consortium name="WormBaseParasite"/>
        </authorList>
    </citation>
    <scope>IDENTIFICATION</scope>
</reference>
<sequence length="122" mass="13830">MRFSSNSLLINSYLSSDKFPLSWFVLNHLSIPFARVAVSDCCQQNRVCTLALSAIFPNSTKFNKKLTDSTSCHYLDKACSNILVCNLRSFRIFLLETRTNIRPIHFAHTAKPLVCKKSTKSP</sequence>
<accession>A0A5K3EKX1</accession>
<name>A0A5K3EKX1_MESCO</name>
<proteinExistence type="predicted"/>
<protein>
    <submittedName>
        <fullName evidence="1">Secreted protein</fullName>
    </submittedName>
</protein>
<dbReference type="WBParaSite" id="MCU_001360-RA">
    <property type="protein sequence ID" value="MCU_001360-RA"/>
    <property type="gene ID" value="MCU_001360"/>
</dbReference>
<organism evidence="1">
    <name type="scientific">Mesocestoides corti</name>
    <name type="common">Flatworm</name>
    <dbReference type="NCBI Taxonomy" id="53468"/>
    <lineage>
        <taxon>Eukaryota</taxon>
        <taxon>Metazoa</taxon>
        <taxon>Spiralia</taxon>
        <taxon>Lophotrochozoa</taxon>
        <taxon>Platyhelminthes</taxon>
        <taxon>Cestoda</taxon>
        <taxon>Eucestoda</taxon>
        <taxon>Cyclophyllidea</taxon>
        <taxon>Mesocestoididae</taxon>
        <taxon>Mesocestoides</taxon>
    </lineage>
</organism>
<evidence type="ECO:0000313" key="1">
    <source>
        <dbReference type="WBParaSite" id="MCU_001360-RA"/>
    </source>
</evidence>
<dbReference type="AlphaFoldDB" id="A0A5K3EKX1"/>